<dbReference type="Proteomes" id="UP001058974">
    <property type="component" value="Chromosome 6"/>
</dbReference>
<dbReference type="EMBL" id="JAMSHJ010000006">
    <property type="protein sequence ID" value="KAI5396455.1"/>
    <property type="molecule type" value="Genomic_DNA"/>
</dbReference>
<accession>A0A9D5A8J6</accession>
<comment type="caution">
    <text evidence="1">The sequence shown here is derived from an EMBL/GenBank/DDBJ whole genome shotgun (WGS) entry which is preliminary data.</text>
</comment>
<dbReference type="Gramene" id="Psat06G0260800-T1">
    <property type="protein sequence ID" value="KAI5396455.1"/>
    <property type="gene ID" value="KIW84_062608"/>
</dbReference>
<organism evidence="1 2">
    <name type="scientific">Pisum sativum</name>
    <name type="common">Garden pea</name>
    <name type="synonym">Lathyrus oleraceus</name>
    <dbReference type="NCBI Taxonomy" id="3888"/>
    <lineage>
        <taxon>Eukaryota</taxon>
        <taxon>Viridiplantae</taxon>
        <taxon>Streptophyta</taxon>
        <taxon>Embryophyta</taxon>
        <taxon>Tracheophyta</taxon>
        <taxon>Spermatophyta</taxon>
        <taxon>Magnoliopsida</taxon>
        <taxon>eudicotyledons</taxon>
        <taxon>Gunneridae</taxon>
        <taxon>Pentapetalae</taxon>
        <taxon>rosids</taxon>
        <taxon>fabids</taxon>
        <taxon>Fabales</taxon>
        <taxon>Fabaceae</taxon>
        <taxon>Papilionoideae</taxon>
        <taxon>50 kb inversion clade</taxon>
        <taxon>NPAAA clade</taxon>
        <taxon>Hologalegina</taxon>
        <taxon>IRL clade</taxon>
        <taxon>Fabeae</taxon>
        <taxon>Lathyrus</taxon>
    </lineage>
</organism>
<dbReference type="AlphaFoldDB" id="A0A9D5A8J6"/>
<keyword evidence="2" id="KW-1185">Reference proteome</keyword>
<sequence length="171" mass="20260">MEKEHVIEENYMTDEFDSGPYEDNCEDMHVLIRFNEEKPMAKDFTFKVGMGFSFMNQFNKTIIEFNILNDMEARFSKNDAIRKFFNKSAKAEWIDKMTVDNLKNNNKMKLNELVSNVRLRFATEITGCRAFKARWIARQIIEGGSSKQYSLLWSYEAELRRASEKQIQVKH</sequence>
<gene>
    <name evidence="1" type="ORF">KIW84_062608</name>
</gene>
<evidence type="ECO:0000313" key="2">
    <source>
        <dbReference type="Proteomes" id="UP001058974"/>
    </source>
</evidence>
<name>A0A9D5A8J6_PEA</name>
<proteinExistence type="predicted"/>
<reference evidence="1 2" key="1">
    <citation type="journal article" date="2022" name="Nat. Genet.">
        <title>Improved pea reference genome and pan-genome highlight genomic features and evolutionary characteristics.</title>
        <authorList>
            <person name="Yang T."/>
            <person name="Liu R."/>
            <person name="Luo Y."/>
            <person name="Hu S."/>
            <person name="Wang D."/>
            <person name="Wang C."/>
            <person name="Pandey M.K."/>
            <person name="Ge S."/>
            <person name="Xu Q."/>
            <person name="Li N."/>
            <person name="Li G."/>
            <person name="Huang Y."/>
            <person name="Saxena R.K."/>
            <person name="Ji Y."/>
            <person name="Li M."/>
            <person name="Yan X."/>
            <person name="He Y."/>
            <person name="Liu Y."/>
            <person name="Wang X."/>
            <person name="Xiang C."/>
            <person name="Varshney R.K."/>
            <person name="Ding H."/>
            <person name="Gao S."/>
            <person name="Zong X."/>
        </authorList>
    </citation>
    <scope>NUCLEOTIDE SEQUENCE [LARGE SCALE GENOMIC DNA]</scope>
    <source>
        <strain evidence="1 2">cv. Zhongwan 6</strain>
    </source>
</reference>
<evidence type="ECO:0000313" key="1">
    <source>
        <dbReference type="EMBL" id="KAI5396455.1"/>
    </source>
</evidence>
<protein>
    <submittedName>
        <fullName evidence="1">Uncharacterized protein</fullName>
    </submittedName>
</protein>